<dbReference type="PANTHER" id="PTHR30614:SF41">
    <property type="entry name" value="INNER MEMBRANE AMINO-ACID ABC TRANSPORTER PERMEASE PROTEIN YHDY"/>
    <property type="match status" value="1"/>
</dbReference>
<comment type="caution">
    <text evidence="9">The sequence shown here is derived from an EMBL/GenBank/DDBJ whole genome shotgun (WGS) entry which is preliminary data.</text>
</comment>
<dbReference type="SUPFAM" id="SSF161098">
    <property type="entry name" value="MetI-like"/>
    <property type="match status" value="1"/>
</dbReference>
<evidence type="ECO:0000256" key="3">
    <source>
        <dbReference type="ARBA" id="ARBA00022475"/>
    </source>
</evidence>
<dbReference type="CDD" id="cd06261">
    <property type="entry name" value="TM_PBP2"/>
    <property type="match status" value="1"/>
</dbReference>
<dbReference type="Pfam" id="PF00528">
    <property type="entry name" value="BPD_transp_1"/>
    <property type="match status" value="1"/>
</dbReference>
<dbReference type="InterPro" id="IPR010065">
    <property type="entry name" value="AA_ABC_transptr_permease_3TM"/>
</dbReference>
<dbReference type="RefSeq" id="WP_188773746.1">
    <property type="nucleotide sequence ID" value="NZ_BMMB01000001.1"/>
</dbReference>
<keyword evidence="4 7" id="KW-0812">Transmembrane</keyword>
<dbReference type="InterPro" id="IPR035906">
    <property type="entry name" value="MetI-like_sf"/>
</dbReference>
<evidence type="ECO:0000256" key="7">
    <source>
        <dbReference type="RuleBase" id="RU363032"/>
    </source>
</evidence>
<protein>
    <submittedName>
        <fullName evidence="9">Glutamine transport system permease protein</fullName>
    </submittedName>
</protein>
<gene>
    <name evidence="9" type="ORF">JOC58_001457</name>
</gene>
<keyword evidence="2 7" id="KW-0813">Transport</keyword>
<feature type="transmembrane region" description="Helical" evidence="7">
    <location>
        <begin position="190"/>
        <end position="209"/>
    </location>
</feature>
<evidence type="ECO:0000313" key="10">
    <source>
        <dbReference type="Proteomes" id="UP001185028"/>
    </source>
</evidence>
<dbReference type="PROSITE" id="PS50928">
    <property type="entry name" value="ABC_TM1"/>
    <property type="match status" value="1"/>
</dbReference>
<keyword evidence="6 7" id="KW-0472">Membrane</keyword>
<evidence type="ECO:0000256" key="6">
    <source>
        <dbReference type="ARBA" id="ARBA00023136"/>
    </source>
</evidence>
<dbReference type="NCBIfam" id="TIGR01726">
    <property type="entry name" value="HEQRo_perm_3TM"/>
    <property type="match status" value="1"/>
</dbReference>
<evidence type="ECO:0000256" key="2">
    <source>
        <dbReference type="ARBA" id="ARBA00022448"/>
    </source>
</evidence>
<evidence type="ECO:0000259" key="8">
    <source>
        <dbReference type="PROSITE" id="PS50928"/>
    </source>
</evidence>
<evidence type="ECO:0000256" key="5">
    <source>
        <dbReference type="ARBA" id="ARBA00022989"/>
    </source>
</evidence>
<feature type="domain" description="ABC transmembrane type-1" evidence="8">
    <location>
        <begin position="19"/>
        <end position="213"/>
    </location>
</feature>
<sequence>MDFAGAYSADNLRFLMEGLKMTLYIAFWAILLSFVIGCIIGVIRYMQVPVVSQILAVIVEVLRNLPLLLIIFFVQFAIPQINVFGLQFKFTVPAGAIIALTLFEAAMISEVVRAGLKSIPKGQVEAARSSGLGSIQALWHIVLPQGLRRMVPPLVSQFISLLKDTSLAVIVALAELMHNAQIIIGQSPNYSIPILLLVAMIYFVVNYTLSLISRRLETRTA</sequence>
<organism evidence="9 10">
    <name type="scientific">Paenibacillus hunanensis</name>
    <dbReference type="NCBI Taxonomy" id="539262"/>
    <lineage>
        <taxon>Bacteria</taxon>
        <taxon>Bacillati</taxon>
        <taxon>Bacillota</taxon>
        <taxon>Bacilli</taxon>
        <taxon>Bacillales</taxon>
        <taxon>Paenibacillaceae</taxon>
        <taxon>Paenibacillus</taxon>
    </lineage>
</organism>
<name>A0ABU1IWD4_9BACL</name>
<dbReference type="Gene3D" id="1.10.3720.10">
    <property type="entry name" value="MetI-like"/>
    <property type="match status" value="1"/>
</dbReference>
<dbReference type="Proteomes" id="UP001185028">
    <property type="component" value="Unassembled WGS sequence"/>
</dbReference>
<evidence type="ECO:0000256" key="1">
    <source>
        <dbReference type="ARBA" id="ARBA00004651"/>
    </source>
</evidence>
<comment type="subcellular location">
    <subcellularLocation>
        <location evidence="1 7">Cell membrane</location>
        <topology evidence="1 7">Multi-pass membrane protein</topology>
    </subcellularLocation>
</comment>
<feature type="transmembrane region" description="Helical" evidence="7">
    <location>
        <begin position="90"/>
        <end position="112"/>
    </location>
</feature>
<evidence type="ECO:0000256" key="4">
    <source>
        <dbReference type="ARBA" id="ARBA00022692"/>
    </source>
</evidence>
<dbReference type="PANTHER" id="PTHR30614">
    <property type="entry name" value="MEMBRANE COMPONENT OF AMINO ACID ABC TRANSPORTER"/>
    <property type="match status" value="1"/>
</dbReference>
<feature type="transmembrane region" description="Helical" evidence="7">
    <location>
        <begin position="55"/>
        <end position="78"/>
    </location>
</feature>
<dbReference type="InterPro" id="IPR043429">
    <property type="entry name" value="ArtM/GltK/GlnP/TcyL/YhdX-like"/>
</dbReference>
<keyword evidence="5 7" id="KW-1133">Transmembrane helix</keyword>
<keyword evidence="3" id="KW-1003">Cell membrane</keyword>
<comment type="similarity">
    <text evidence="7">Belongs to the binding-protein-dependent transport system permease family.</text>
</comment>
<dbReference type="EMBL" id="JAVDQH010000004">
    <property type="protein sequence ID" value="MDR6243570.1"/>
    <property type="molecule type" value="Genomic_DNA"/>
</dbReference>
<dbReference type="InterPro" id="IPR000515">
    <property type="entry name" value="MetI-like"/>
</dbReference>
<reference evidence="9 10" key="1">
    <citation type="submission" date="2023-07" db="EMBL/GenBank/DDBJ databases">
        <title>Genomic Encyclopedia of Type Strains, Phase IV (KMG-IV): sequencing the most valuable type-strain genomes for metagenomic binning, comparative biology and taxonomic classification.</title>
        <authorList>
            <person name="Goeker M."/>
        </authorList>
    </citation>
    <scope>NUCLEOTIDE SEQUENCE [LARGE SCALE GENOMIC DNA]</scope>
    <source>
        <strain evidence="9 10">DSM 22170</strain>
    </source>
</reference>
<keyword evidence="10" id="KW-1185">Reference proteome</keyword>
<proteinExistence type="inferred from homology"/>
<feature type="transmembrane region" description="Helical" evidence="7">
    <location>
        <begin position="21"/>
        <end position="43"/>
    </location>
</feature>
<evidence type="ECO:0000313" key="9">
    <source>
        <dbReference type="EMBL" id="MDR6243570.1"/>
    </source>
</evidence>
<accession>A0ABU1IWD4</accession>